<dbReference type="EMBL" id="CP003229">
    <property type="protein sequence ID" value="AEW99368.1"/>
    <property type="molecule type" value="Genomic_DNA"/>
</dbReference>
<name>F8JMF3_STREN</name>
<evidence type="ECO:0000256" key="4">
    <source>
        <dbReference type="ARBA" id="ARBA00022692"/>
    </source>
</evidence>
<dbReference type="AlphaFoldDB" id="F8JMF3"/>
<dbReference type="PANTHER" id="PTHR42920">
    <property type="entry name" value="OS03G0707200 PROTEIN-RELATED"/>
    <property type="match status" value="1"/>
</dbReference>
<dbReference type="PATRIC" id="fig|1003195.11.peg.544"/>
<gene>
    <name evidence="10" type="ordered locus">SCATT_p11750</name>
</gene>
<protein>
    <recommendedName>
        <fullName evidence="9">EamA domain-containing protein</fullName>
    </recommendedName>
</protein>
<keyword evidence="3" id="KW-1003">Cell membrane</keyword>
<feature type="transmembrane region" description="Helical" evidence="8">
    <location>
        <begin position="20"/>
        <end position="39"/>
    </location>
</feature>
<dbReference type="OrthoDB" id="4833087at2"/>
<reference evidence="11" key="1">
    <citation type="submission" date="2011-12" db="EMBL/GenBank/DDBJ databases">
        <title>Complete genome sequence of Streptomyces cattleya strain DSM 46488.</title>
        <authorList>
            <person name="Ou H.-Y."/>
            <person name="Li P."/>
            <person name="Zhao C."/>
            <person name="O'Hagan D."/>
            <person name="Deng Z."/>
        </authorList>
    </citation>
    <scope>NUCLEOTIDE SEQUENCE [LARGE SCALE GENOMIC DNA]</scope>
    <source>
        <strain evidence="11">ATCC 35852 / DSM 46488 / JCM 4925 / NBRC 14057 / NRRL 8057</strain>
        <plasmid evidence="11">Plasmid pSCATT</plasmid>
    </source>
</reference>
<evidence type="ECO:0000256" key="3">
    <source>
        <dbReference type="ARBA" id="ARBA00022475"/>
    </source>
</evidence>
<feature type="transmembrane region" description="Helical" evidence="8">
    <location>
        <begin position="134"/>
        <end position="151"/>
    </location>
</feature>
<evidence type="ECO:0000256" key="7">
    <source>
        <dbReference type="SAM" id="MobiDB-lite"/>
    </source>
</evidence>
<dbReference type="KEGG" id="scy:SCATT_p11750"/>
<dbReference type="PANTHER" id="PTHR42920:SF5">
    <property type="entry name" value="EAMA DOMAIN-CONTAINING PROTEIN"/>
    <property type="match status" value="1"/>
</dbReference>
<dbReference type="InterPro" id="IPR037185">
    <property type="entry name" value="EmrE-like"/>
</dbReference>
<keyword evidence="6 8" id="KW-0472">Membrane</keyword>
<feature type="transmembrane region" description="Helical" evidence="8">
    <location>
        <begin position="45"/>
        <end position="67"/>
    </location>
</feature>
<feature type="transmembrane region" description="Helical" evidence="8">
    <location>
        <begin position="163"/>
        <end position="180"/>
    </location>
</feature>
<feature type="transmembrane region" description="Helical" evidence="8">
    <location>
        <begin position="227"/>
        <end position="246"/>
    </location>
</feature>
<keyword evidence="10" id="KW-0614">Plasmid</keyword>
<evidence type="ECO:0000259" key="9">
    <source>
        <dbReference type="Pfam" id="PF00892"/>
    </source>
</evidence>
<evidence type="ECO:0000256" key="8">
    <source>
        <dbReference type="SAM" id="Phobius"/>
    </source>
</evidence>
<feature type="transmembrane region" description="Helical" evidence="8">
    <location>
        <begin position="79"/>
        <end position="98"/>
    </location>
</feature>
<feature type="region of interest" description="Disordered" evidence="7">
    <location>
        <begin position="305"/>
        <end position="330"/>
    </location>
</feature>
<dbReference type="KEGG" id="sct:SCAT_p0565"/>
<evidence type="ECO:0000256" key="1">
    <source>
        <dbReference type="ARBA" id="ARBA00004651"/>
    </source>
</evidence>
<keyword evidence="5 8" id="KW-1133">Transmembrane helix</keyword>
<feature type="transmembrane region" description="Helical" evidence="8">
    <location>
        <begin position="282"/>
        <end position="298"/>
    </location>
</feature>
<proteinExistence type="inferred from homology"/>
<dbReference type="InterPro" id="IPR051258">
    <property type="entry name" value="Diverse_Substrate_Transporter"/>
</dbReference>
<dbReference type="RefSeq" id="WP_014151020.1">
    <property type="nucleotide sequence ID" value="NC_016113.1"/>
</dbReference>
<accession>F8JMF3</accession>
<organism evidence="10 11">
    <name type="scientific">Streptantibioticus cattleyicolor (strain ATCC 35852 / DSM 46488 / JCM 4925 / NBRC 14057 / NRRL 8057)</name>
    <name type="common">Streptomyces cattleya</name>
    <dbReference type="NCBI Taxonomy" id="1003195"/>
    <lineage>
        <taxon>Bacteria</taxon>
        <taxon>Bacillati</taxon>
        <taxon>Actinomycetota</taxon>
        <taxon>Actinomycetes</taxon>
        <taxon>Kitasatosporales</taxon>
        <taxon>Streptomycetaceae</taxon>
        <taxon>Streptantibioticus</taxon>
    </lineage>
</organism>
<keyword evidence="11" id="KW-1185">Reference proteome</keyword>
<dbReference type="GO" id="GO:0005886">
    <property type="term" value="C:plasma membrane"/>
    <property type="evidence" value="ECO:0007669"/>
    <property type="project" value="UniProtKB-SubCell"/>
</dbReference>
<dbReference type="HOGENOM" id="CLU_033863_21_3_11"/>
<comment type="subcellular location">
    <subcellularLocation>
        <location evidence="1">Cell membrane</location>
        <topology evidence="1">Multi-pass membrane protein</topology>
    </subcellularLocation>
</comment>
<evidence type="ECO:0000256" key="5">
    <source>
        <dbReference type="ARBA" id="ARBA00022989"/>
    </source>
</evidence>
<sequence length="330" mass="34122">MSAQRSHVPGARPAGSGVLLTDLSVLVVAVIWGSSYVVMQDVGRAVPAASFLALRFLTAIPAIALMAAPTLRNLTRSELLSGIGFGTLLFGILILETVGVKHTSAANSGFLITVSVILVPVLERVISRRTQSPVVYGATVTALIGCGLLLLSDGLHPHPGDLIILGAAFVRATQITLFGRHNSGRPQSLSNLTLVEFCVVCLLATGASVVGGSPVWRDAGTVSGGNWLLIGYLGVLGTSYSFFVQLRAARKSSSTRVGLILATEPLFATLFAVVAAHEGLGAFQGLGGALIVLAAVVGRQFEGRAPAPAPAADRPLVEAESTITRKKDVA</sequence>
<evidence type="ECO:0000313" key="10">
    <source>
        <dbReference type="EMBL" id="AEW99368.1"/>
    </source>
</evidence>
<keyword evidence="4 8" id="KW-0812">Transmembrane</keyword>
<comment type="similarity">
    <text evidence="2">Belongs to the EamA transporter family.</text>
</comment>
<feature type="domain" description="EamA" evidence="9">
    <location>
        <begin position="159"/>
        <end position="296"/>
    </location>
</feature>
<dbReference type="Pfam" id="PF00892">
    <property type="entry name" value="EamA"/>
    <property type="match status" value="2"/>
</dbReference>
<feature type="transmembrane region" description="Helical" evidence="8">
    <location>
        <begin position="104"/>
        <end position="122"/>
    </location>
</feature>
<dbReference type="Proteomes" id="UP000007842">
    <property type="component" value="Plasmid pSCATT"/>
</dbReference>
<dbReference type="InterPro" id="IPR000620">
    <property type="entry name" value="EamA_dom"/>
</dbReference>
<evidence type="ECO:0000313" key="11">
    <source>
        <dbReference type="Proteomes" id="UP000007842"/>
    </source>
</evidence>
<dbReference type="SUPFAM" id="SSF103481">
    <property type="entry name" value="Multidrug resistance efflux transporter EmrE"/>
    <property type="match status" value="1"/>
</dbReference>
<accession>G8XEU6</accession>
<feature type="domain" description="EamA" evidence="9">
    <location>
        <begin position="21"/>
        <end position="150"/>
    </location>
</feature>
<feature type="transmembrane region" description="Helical" evidence="8">
    <location>
        <begin position="192"/>
        <end position="215"/>
    </location>
</feature>
<geneLocation type="plasmid" evidence="10 11">
    <name>pSCATT</name>
</geneLocation>
<evidence type="ECO:0000256" key="6">
    <source>
        <dbReference type="ARBA" id="ARBA00023136"/>
    </source>
</evidence>
<evidence type="ECO:0000256" key="2">
    <source>
        <dbReference type="ARBA" id="ARBA00007362"/>
    </source>
</evidence>
<feature type="transmembrane region" description="Helical" evidence="8">
    <location>
        <begin position="258"/>
        <end position="276"/>
    </location>
</feature>